<dbReference type="Proteomes" id="UP001210925">
    <property type="component" value="Unassembled WGS sequence"/>
</dbReference>
<keyword evidence="2" id="KW-1185">Reference proteome</keyword>
<evidence type="ECO:0000313" key="2">
    <source>
        <dbReference type="Proteomes" id="UP001210925"/>
    </source>
</evidence>
<dbReference type="InterPro" id="IPR036420">
    <property type="entry name" value="BRCT_dom_sf"/>
</dbReference>
<dbReference type="AlphaFoldDB" id="A0AAD5UET3"/>
<evidence type="ECO:0000313" key="1">
    <source>
        <dbReference type="EMBL" id="KAJ3256086.1"/>
    </source>
</evidence>
<name>A0AAD5UET3_9FUNG</name>
<proteinExistence type="predicted"/>
<protein>
    <submittedName>
        <fullName evidence="1">Uncharacterized protein</fullName>
    </submittedName>
</protein>
<dbReference type="Gene3D" id="3.40.50.10190">
    <property type="entry name" value="BRCT domain"/>
    <property type="match status" value="1"/>
</dbReference>
<organism evidence="1 2">
    <name type="scientific">Boothiomyces macroporosus</name>
    <dbReference type="NCBI Taxonomy" id="261099"/>
    <lineage>
        <taxon>Eukaryota</taxon>
        <taxon>Fungi</taxon>
        <taxon>Fungi incertae sedis</taxon>
        <taxon>Chytridiomycota</taxon>
        <taxon>Chytridiomycota incertae sedis</taxon>
        <taxon>Chytridiomycetes</taxon>
        <taxon>Rhizophydiales</taxon>
        <taxon>Terramycetaceae</taxon>
        <taxon>Boothiomyces</taxon>
    </lineage>
</organism>
<dbReference type="EMBL" id="JADGKB010000056">
    <property type="protein sequence ID" value="KAJ3256086.1"/>
    <property type="molecule type" value="Genomic_DNA"/>
</dbReference>
<reference evidence="1" key="1">
    <citation type="submission" date="2020-05" db="EMBL/GenBank/DDBJ databases">
        <title>Phylogenomic resolution of chytrid fungi.</title>
        <authorList>
            <person name="Stajich J.E."/>
            <person name="Amses K."/>
            <person name="Simmons R."/>
            <person name="Seto K."/>
            <person name="Myers J."/>
            <person name="Bonds A."/>
            <person name="Quandt C.A."/>
            <person name="Barry K."/>
            <person name="Liu P."/>
            <person name="Grigoriev I."/>
            <person name="Longcore J.E."/>
            <person name="James T.Y."/>
        </authorList>
    </citation>
    <scope>NUCLEOTIDE SEQUENCE</scope>
    <source>
        <strain evidence="1">PLAUS21</strain>
    </source>
</reference>
<accession>A0AAD5UET3</accession>
<comment type="caution">
    <text evidence="1">The sequence shown here is derived from an EMBL/GenBank/DDBJ whole genome shotgun (WGS) entry which is preliminary data.</text>
</comment>
<sequence>MRESGKIARFWKKQFITTGKKIFQGWNVLIKLNNERKANYKRLLEAGGAVCFDELSQIKKKVFTTNVEYQAIGLG</sequence>
<gene>
    <name evidence="1" type="ORF">HK103_005769</name>
</gene>